<keyword evidence="1" id="KW-0472">Membrane</keyword>
<comment type="caution">
    <text evidence="2">The sequence shown here is derived from an EMBL/GenBank/DDBJ whole genome shotgun (WGS) entry which is preliminary data.</text>
</comment>
<dbReference type="AlphaFoldDB" id="A0A432NIH1"/>
<dbReference type="OrthoDB" id="7593905at2"/>
<evidence type="ECO:0000256" key="1">
    <source>
        <dbReference type="SAM" id="Phobius"/>
    </source>
</evidence>
<proteinExistence type="predicted"/>
<reference evidence="2 3" key="1">
    <citation type="submission" date="2018-11" db="EMBL/GenBank/DDBJ databases">
        <title>Rhizobium chutanense sp. nov., isolated from root nodules of Phaseolus vulgaris in China.</title>
        <authorList>
            <person name="Huo Y."/>
        </authorList>
    </citation>
    <scope>NUCLEOTIDE SEQUENCE [LARGE SCALE GENOMIC DNA]</scope>
    <source>
        <strain evidence="2 3">C16</strain>
    </source>
</reference>
<keyword evidence="1" id="KW-1133">Transmembrane helix</keyword>
<feature type="transmembrane region" description="Helical" evidence="1">
    <location>
        <begin position="148"/>
        <end position="169"/>
    </location>
</feature>
<feature type="transmembrane region" description="Helical" evidence="1">
    <location>
        <begin position="119"/>
        <end position="142"/>
    </location>
</feature>
<dbReference type="EMBL" id="RJTJ01000031">
    <property type="protein sequence ID" value="RUL99332.1"/>
    <property type="molecule type" value="Genomic_DNA"/>
</dbReference>
<feature type="transmembrane region" description="Helical" evidence="1">
    <location>
        <begin position="43"/>
        <end position="61"/>
    </location>
</feature>
<evidence type="ECO:0000313" key="3">
    <source>
        <dbReference type="Proteomes" id="UP000278081"/>
    </source>
</evidence>
<sequence length="174" mass="19034">MIAGTSRLDPMTRATVTVTWVIIVNKPFYPLYIWYLVGNGVSASLWTLASTPLFLAIAFLARPAPLAARTALPVVGTLDTLFETKLFGQDSGTELFLAACMLLAALSFSEDERWQQRGVAALVFAAFVVSRTSIGTPLHLWSEVDLTIIFNLNAFAVASLMAFVTLRYAGMPRR</sequence>
<dbReference type="Proteomes" id="UP000278081">
    <property type="component" value="Unassembled WGS sequence"/>
</dbReference>
<gene>
    <name evidence="2" type="ORF">EFR84_27170</name>
</gene>
<evidence type="ECO:0000313" key="2">
    <source>
        <dbReference type="EMBL" id="RUL99332.1"/>
    </source>
</evidence>
<feature type="transmembrane region" description="Helical" evidence="1">
    <location>
        <begin position="12"/>
        <end position="37"/>
    </location>
</feature>
<protein>
    <submittedName>
        <fullName evidence="2">Uncharacterized protein</fullName>
    </submittedName>
</protein>
<keyword evidence="1" id="KW-0812">Transmembrane</keyword>
<name>A0A432NIH1_9HYPH</name>
<accession>A0A432NIH1</accession>
<organism evidence="2 3">
    <name type="scientific">Rhizobium chutanense</name>
    <dbReference type="NCBI Taxonomy" id="2035448"/>
    <lineage>
        <taxon>Bacteria</taxon>
        <taxon>Pseudomonadati</taxon>
        <taxon>Pseudomonadota</taxon>
        <taxon>Alphaproteobacteria</taxon>
        <taxon>Hyphomicrobiales</taxon>
        <taxon>Rhizobiaceae</taxon>
        <taxon>Rhizobium/Agrobacterium group</taxon>
        <taxon>Rhizobium</taxon>
    </lineage>
</organism>